<keyword evidence="6 8" id="KW-0411">Iron-sulfur</keyword>
<keyword evidence="4 8" id="KW-0460">Magnesium</keyword>
<dbReference type="EMBL" id="CYYU01000024">
    <property type="protein sequence ID" value="CUO06393.1"/>
    <property type="molecule type" value="Genomic_DNA"/>
</dbReference>
<comment type="function">
    <text evidence="8">Catalyzes the complex heterocyclic radical-mediated conversion of 6-carboxy-5,6,7,8-tetrahydropterin (CPH4) to 7-carboxy-7-deazaguanine (CDG), a step common to the biosynthetic pathways of all 7-deazapurine-containing compounds.</text>
</comment>
<protein>
    <recommendedName>
        <fullName evidence="8">7-carboxy-7-deazaguanine synthase</fullName>
        <shortName evidence="8">CDG synthase</shortName>
        <ecNumber evidence="8">4.3.99.3</ecNumber>
    </recommendedName>
    <alternativeName>
        <fullName evidence="8">Queuosine biosynthesis protein QueE</fullName>
    </alternativeName>
</protein>
<feature type="domain" description="Radical SAM core" evidence="9">
    <location>
        <begin position="21"/>
        <end position="251"/>
    </location>
</feature>
<keyword evidence="7 8" id="KW-0456">Lyase</keyword>
<dbReference type="InterPro" id="IPR058240">
    <property type="entry name" value="rSAM_sf"/>
</dbReference>
<feature type="binding site" evidence="8">
    <location>
        <position position="38"/>
    </location>
    <ligand>
        <name>[4Fe-4S] cluster</name>
        <dbReference type="ChEBI" id="CHEBI:49883"/>
        <note>4Fe-4S-S-AdoMet</note>
    </ligand>
</feature>
<keyword evidence="2 8" id="KW-0949">S-adenosyl-L-methionine</keyword>
<comment type="subunit">
    <text evidence="8">Homodimer.</text>
</comment>
<feature type="binding site" evidence="8">
    <location>
        <position position="97"/>
    </location>
    <ligand>
        <name>S-adenosyl-L-methionine</name>
        <dbReference type="ChEBI" id="CHEBI:59789"/>
    </ligand>
</feature>
<dbReference type="SUPFAM" id="SSF102114">
    <property type="entry name" value="Radical SAM enzymes"/>
    <property type="match status" value="1"/>
</dbReference>
<dbReference type="RefSeq" id="WP_055162794.1">
    <property type="nucleotide sequence ID" value="NZ_CABIWZ010000024.1"/>
</dbReference>
<comment type="cofactor">
    <cofactor evidence="8">
        <name>S-adenosyl-L-methionine</name>
        <dbReference type="ChEBI" id="CHEBI:59789"/>
    </cofactor>
    <text evidence="8">Binds 1 S-adenosyl-L-methionine per subunit.</text>
</comment>
<evidence type="ECO:0000259" key="9">
    <source>
        <dbReference type="PROSITE" id="PS51918"/>
    </source>
</evidence>
<dbReference type="UniPathway" id="UPA00391"/>
<comment type="caution">
    <text evidence="8">Lacks conserved residue(s) required for the propagation of feature annotation.</text>
</comment>
<sequence length="251" mass="27686">MNARHENLIEIFSSIQGEGKYVGCRQVFVRLEGCNLDCSYCDTENKPGSHPACQVETAAGSRTFETIKNPMTASETAAVIVNLLREVPHEAVSFTGGEPLLHAAFIRAVVLQLHALGQQPKVFLETNGTLYRELASILDITDIISMDIKLPSIVTKPQWEAHARFLELARTKDLYVKLVVSAETTDKEFKKSVALLEKEAPDALFIIQPVTPYGGCAAASPEKILACQSYALKHLRDVRVIPQTHKMIGQL</sequence>
<dbReference type="OrthoDB" id="9792276at2"/>
<feature type="binding site" evidence="8">
    <location>
        <position position="34"/>
    </location>
    <ligand>
        <name>[4Fe-4S] cluster</name>
        <dbReference type="ChEBI" id="CHEBI:49883"/>
        <note>4Fe-4S-S-AdoMet</note>
    </ligand>
</feature>
<keyword evidence="11" id="KW-1185">Reference proteome</keyword>
<feature type="binding site" evidence="8">
    <location>
        <position position="95"/>
    </location>
    <ligand>
        <name>substrate</name>
    </ligand>
</feature>
<dbReference type="EC" id="4.3.99.3" evidence="8"/>
<evidence type="ECO:0000256" key="6">
    <source>
        <dbReference type="ARBA" id="ARBA00023014"/>
    </source>
</evidence>
<organism evidence="10 11">
    <name type="scientific">Mitsuokella jalaludinii</name>
    <dbReference type="NCBI Taxonomy" id="187979"/>
    <lineage>
        <taxon>Bacteria</taxon>
        <taxon>Bacillati</taxon>
        <taxon>Bacillota</taxon>
        <taxon>Negativicutes</taxon>
        <taxon>Selenomonadales</taxon>
        <taxon>Selenomonadaceae</taxon>
        <taxon>Mitsuokella</taxon>
    </lineage>
</organism>
<dbReference type="GO" id="GO:0000287">
    <property type="term" value="F:magnesium ion binding"/>
    <property type="evidence" value="ECO:0007669"/>
    <property type="project" value="UniProtKB-UniRule"/>
</dbReference>
<dbReference type="PANTHER" id="PTHR42836">
    <property type="entry name" value="7-CARBOXY-7-DEAZAGUANINE SYNTHASE"/>
    <property type="match status" value="1"/>
</dbReference>
<dbReference type="Gene3D" id="3.20.20.70">
    <property type="entry name" value="Aldolase class I"/>
    <property type="match status" value="1"/>
</dbReference>
<evidence type="ECO:0000313" key="10">
    <source>
        <dbReference type="EMBL" id="CUO06393.1"/>
    </source>
</evidence>
<evidence type="ECO:0000256" key="3">
    <source>
        <dbReference type="ARBA" id="ARBA00022723"/>
    </source>
</evidence>
<dbReference type="STRING" id="187979.ERS852385_02043"/>
<dbReference type="Pfam" id="PF04055">
    <property type="entry name" value="Radical_SAM"/>
    <property type="match status" value="1"/>
</dbReference>
<evidence type="ECO:0000313" key="11">
    <source>
        <dbReference type="Proteomes" id="UP000095546"/>
    </source>
</evidence>
<keyword evidence="5 8" id="KW-0408">Iron</keyword>
<dbReference type="PROSITE" id="PS51918">
    <property type="entry name" value="RADICAL_SAM"/>
    <property type="match status" value="1"/>
</dbReference>
<dbReference type="Proteomes" id="UP000095546">
    <property type="component" value="Unassembled WGS sequence"/>
</dbReference>
<comment type="similarity">
    <text evidence="8">Belongs to the radical SAM superfamily. 7-carboxy-7-deazaguanine synthase family.</text>
</comment>
<proteinExistence type="inferred from homology"/>
<dbReference type="SFLD" id="SFLDS00029">
    <property type="entry name" value="Radical_SAM"/>
    <property type="match status" value="1"/>
</dbReference>
<comment type="catalytic activity">
    <reaction evidence="8">
        <text>6-carboxy-5,6,7,8-tetrahydropterin + H(+) = 7-carboxy-7-carbaguanine + NH4(+)</text>
        <dbReference type="Rhea" id="RHEA:27974"/>
        <dbReference type="ChEBI" id="CHEBI:15378"/>
        <dbReference type="ChEBI" id="CHEBI:28938"/>
        <dbReference type="ChEBI" id="CHEBI:61032"/>
        <dbReference type="ChEBI" id="CHEBI:61036"/>
        <dbReference type="EC" id="4.3.99.3"/>
    </reaction>
</comment>
<dbReference type="AlphaFoldDB" id="A0A174C0E3"/>
<name>A0A174C0E3_9FIRM</name>
<evidence type="ECO:0000256" key="1">
    <source>
        <dbReference type="ARBA" id="ARBA00022485"/>
    </source>
</evidence>
<feature type="binding site" evidence="8">
    <location>
        <position position="30"/>
    </location>
    <ligand>
        <name>substrate</name>
    </ligand>
</feature>
<gene>
    <name evidence="8 10" type="primary">queE</name>
    <name evidence="10" type="ORF">ERS852385_02043</name>
</gene>
<feature type="binding site" evidence="8">
    <location>
        <begin position="15"/>
        <end position="17"/>
    </location>
    <ligand>
        <name>substrate</name>
    </ligand>
</feature>
<evidence type="ECO:0000256" key="7">
    <source>
        <dbReference type="ARBA" id="ARBA00023239"/>
    </source>
</evidence>
<dbReference type="PIRSF" id="PIRSF000370">
    <property type="entry name" value="QueE"/>
    <property type="match status" value="1"/>
</dbReference>
<comment type="cofactor">
    <cofactor evidence="8">
        <name>Mg(2+)</name>
        <dbReference type="ChEBI" id="CHEBI:18420"/>
    </cofactor>
</comment>
<dbReference type="eggNOG" id="COG0602">
    <property type="taxonomic scope" value="Bacteria"/>
</dbReference>
<keyword evidence="1 8" id="KW-0004">4Fe-4S</keyword>
<dbReference type="GO" id="GO:0008616">
    <property type="term" value="P:tRNA queuosine(34) biosynthetic process"/>
    <property type="evidence" value="ECO:0007669"/>
    <property type="project" value="UniProtKB-UniRule"/>
</dbReference>
<comment type="cofactor">
    <cofactor evidence="8">
        <name>[4Fe-4S] cluster</name>
        <dbReference type="ChEBI" id="CHEBI:49883"/>
    </cofactor>
    <text evidence="8">Binds 1 [4Fe-4S] cluster. The cluster is coordinated with 3 cysteines and an exchangeable S-adenosyl-L-methionine.</text>
</comment>
<evidence type="ECO:0000256" key="4">
    <source>
        <dbReference type="ARBA" id="ARBA00022842"/>
    </source>
</evidence>
<keyword evidence="8" id="KW-0671">Queuosine biosynthesis</keyword>
<reference evidence="10 11" key="1">
    <citation type="submission" date="2015-09" db="EMBL/GenBank/DDBJ databases">
        <authorList>
            <consortium name="Pathogen Informatics"/>
        </authorList>
    </citation>
    <scope>NUCLEOTIDE SEQUENCE [LARGE SCALE GENOMIC DNA]</scope>
    <source>
        <strain evidence="10 11">2789STDY5608828</strain>
    </source>
</reference>
<dbReference type="InterPro" id="IPR024924">
    <property type="entry name" value="7-CO-7-deazaguanine_synth-like"/>
</dbReference>
<dbReference type="GO" id="GO:0016840">
    <property type="term" value="F:carbon-nitrogen lyase activity"/>
    <property type="evidence" value="ECO:0007669"/>
    <property type="project" value="UniProtKB-UniRule"/>
</dbReference>
<feature type="binding site" evidence="8">
    <location>
        <position position="43"/>
    </location>
    <ligand>
        <name>Mg(2+)</name>
        <dbReference type="ChEBI" id="CHEBI:18420"/>
    </ligand>
</feature>
<dbReference type="GO" id="GO:0051539">
    <property type="term" value="F:4 iron, 4 sulfur cluster binding"/>
    <property type="evidence" value="ECO:0007669"/>
    <property type="project" value="UniProtKB-UniRule"/>
</dbReference>
<dbReference type="CDD" id="cd01335">
    <property type="entry name" value="Radical_SAM"/>
    <property type="match status" value="1"/>
</dbReference>
<dbReference type="HAMAP" id="MF_00917">
    <property type="entry name" value="QueE"/>
    <property type="match status" value="1"/>
</dbReference>
<feature type="binding site" evidence="8">
    <location>
        <position position="41"/>
    </location>
    <ligand>
        <name>[4Fe-4S] cluster</name>
        <dbReference type="ChEBI" id="CHEBI:49883"/>
        <note>4Fe-4S-S-AdoMet</note>
    </ligand>
</feature>
<keyword evidence="3 8" id="KW-0479">Metal-binding</keyword>
<evidence type="ECO:0000256" key="8">
    <source>
        <dbReference type="HAMAP-Rule" id="MF_00917"/>
    </source>
</evidence>
<evidence type="ECO:0000256" key="2">
    <source>
        <dbReference type="ARBA" id="ARBA00022691"/>
    </source>
</evidence>
<comment type="pathway">
    <text evidence="8">Purine metabolism; 7-cyano-7-deazaguanine biosynthesis.</text>
</comment>
<dbReference type="GO" id="GO:1904047">
    <property type="term" value="F:S-adenosyl-L-methionine binding"/>
    <property type="evidence" value="ECO:0007669"/>
    <property type="project" value="UniProtKB-UniRule"/>
</dbReference>
<accession>A0A174C0E3</accession>
<dbReference type="PANTHER" id="PTHR42836:SF1">
    <property type="entry name" value="7-CARBOXY-7-DEAZAGUANINE SYNTHASE"/>
    <property type="match status" value="1"/>
</dbReference>
<evidence type="ECO:0000256" key="5">
    <source>
        <dbReference type="ARBA" id="ARBA00023004"/>
    </source>
</evidence>
<feature type="binding site" evidence="8">
    <location>
        <begin position="40"/>
        <end position="42"/>
    </location>
    <ligand>
        <name>S-adenosyl-L-methionine</name>
        <dbReference type="ChEBI" id="CHEBI:59789"/>
    </ligand>
</feature>
<dbReference type="InterPro" id="IPR013785">
    <property type="entry name" value="Aldolase_TIM"/>
</dbReference>
<dbReference type="InterPro" id="IPR007197">
    <property type="entry name" value="rSAM"/>
</dbReference>